<dbReference type="InterPro" id="IPR021607">
    <property type="entry name" value="DUF3224"/>
</dbReference>
<accession>A0ABU2LI72</accession>
<comment type="caution">
    <text evidence="1">The sequence shown here is derived from an EMBL/GenBank/DDBJ whole genome shotgun (WGS) entry which is preliminary data.</text>
</comment>
<dbReference type="Pfam" id="PF11528">
    <property type="entry name" value="DUF3224"/>
    <property type="match status" value="1"/>
</dbReference>
<keyword evidence="2" id="KW-1185">Reference proteome</keyword>
<name>A0ABU2LI72_9ACTN</name>
<dbReference type="InterPro" id="IPR023159">
    <property type="entry name" value="SO1590-like_sf"/>
</dbReference>
<sequence length="138" mass="14161">MTGTSTRTTGSFTYQDWQESVVAGAEGGARLATATVVNTFTGAIEAAATACVYAISYAADGTGSFTGYERCEGTVAGRAGTFTLREWGTFDEGGVVRCSFEVLPGSGSGELAGLRGTGAFTAEPGAKDIHYTFDQEPA</sequence>
<organism evidence="1 2">
    <name type="scientific">Streptomyces millisiae</name>
    <dbReference type="NCBI Taxonomy" id="3075542"/>
    <lineage>
        <taxon>Bacteria</taxon>
        <taxon>Bacillati</taxon>
        <taxon>Actinomycetota</taxon>
        <taxon>Actinomycetes</taxon>
        <taxon>Kitasatosporales</taxon>
        <taxon>Streptomycetaceae</taxon>
        <taxon>Streptomyces</taxon>
    </lineage>
</organism>
<dbReference type="EMBL" id="JAVREM010000001">
    <property type="protein sequence ID" value="MDT0316843.1"/>
    <property type="molecule type" value="Genomic_DNA"/>
</dbReference>
<gene>
    <name evidence="1" type="ORF">RNC47_00670</name>
</gene>
<evidence type="ECO:0000313" key="1">
    <source>
        <dbReference type="EMBL" id="MDT0316843.1"/>
    </source>
</evidence>
<evidence type="ECO:0000313" key="2">
    <source>
        <dbReference type="Proteomes" id="UP001183420"/>
    </source>
</evidence>
<protein>
    <submittedName>
        <fullName evidence="1">DUF3224 domain-containing protein</fullName>
    </submittedName>
</protein>
<dbReference type="Proteomes" id="UP001183420">
    <property type="component" value="Unassembled WGS sequence"/>
</dbReference>
<dbReference type="SUPFAM" id="SSF159238">
    <property type="entry name" value="SO1590-like"/>
    <property type="match status" value="1"/>
</dbReference>
<dbReference type="Gene3D" id="2.40.350.10">
    <property type="entry name" value="SO1590-like"/>
    <property type="match status" value="1"/>
</dbReference>
<proteinExistence type="predicted"/>
<dbReference type="RefSeq" id="WP_311594571.1">
    <property type="nucleotide sequence ID" value="NZ_JAVREM010000001.1"/>
</dbReference>
<reference evidence="2" key="1">
    <citation type="submission" date="2023-07" db="EMBL/GenBank/DDBJ databases">
        <title>30 novel species of actinomycetes from the DSMZ collection.</title>
        <authorList>
            <person name="Nouioui I."/>
        </authorList>
    </citation>
    <scope>NUCLEOTIDE SEQUENCE [LARGE SCALE GENOMIC DNA]</scope>
    <source>
        <strain evidence="2">DSM 44918</strain>
    </source>
</reference>